<accession>A0A375AG07</accession>
<dbReference type="Proteomes" id="UP000294820">
    <property type="component" value="Chromosome 1"/>
</dbReference>
<dbReference type="EMBL" id="LT615367">
    <property type="protein sequence ID" value="SLM64993.1"/>
    <property type="molecule type" value="Genomic_DNA"/>
</dbReference>
<protein>
    <submittedName>
        <fullName evidence="1">Uncharacterized protein</fullName>
    </submittedName>
</protein>
<name>A0A375AG07_9GAMM</name>
<keyword evidence="2" id="KW-1185">Reference proteome</keyword>
<proteinExistence type="predicted"/>
<dbReference type="KEGG" id="daq:DAQ1742_04235"/>
<evidence type="ECO:0000313" key="2">
    <source>
        <dbReference type="Proteomes" id="UP000294820"/>
    </source>
</evidence>
<organism evidence="1 2">
    <name type="scientific">Dickeya aquatica</name>
    <dbReference type="NCBI Taxonomy" id="1401087"/>
    <lineage>
        <taxon>Bacteria</taxon>
        <taxon>Pseudomonadati</taxon>
        <taxon>Pseudomonadota</taxon>
        <taxon>Gammaproteobacteria</taxon>
        <taxon>Enterobacterales</taxon>
        <taxon>Pectobacteriaceae</taxon>
        <taxon>Dickeya</taxon>
    </lineage>
</organism>
<gene>
    <name evidence="1" type="ORF">DAQ1742_04235</name>
</gene>
<evidence type="ECO:0000313" key="1">
    <source>
        <dbReference type="EMBL" id="SLM64993.1"/>
    </source>
</evidence>
<dbReference type="AlphaFoldDB" id="A0A375AG07"/>
<reference evidence="1 2" key="1">
    <citation type="submission" date="2016-09" db="EMBL/GenBank/DDBJ databases">
        <authorList>
            <person name="Reverchon S."/>
            <person name="Nasser W."/>
            <person name="Leonard S."/>
            <person name="Brochier C."/>
            <person name="Duprey A."/>
        </authorList>
    </citation>
    <scope>NUCLEOTIDE SEQUENCE [LARGE SCALE GENOMIC DNA]</scope>
    <source>
        <strain evidence="1 2">174/2</strain>
    </source>
</reference>
<sequence length="41" mass="4966">MPFGWGECRRGRGNVHFFSRFIVVIKVWHRCLFHHAPVQEK</sequence>